<dbReference type="EMBL" id="BMOK01000001">
    <property type="protein sequence ID" value="GGL41174.1"/>
    <property type="molecule type" value="Genomic_DNA"/>
</dbReference>
<dbReference type="GO" id="GO:0016020">
    <property type="term" value="C:membrane"/>
    <property type="evidence" value="ECO:0007669"/>
    <property type="project" value="UniProtKB-SubCell"/>
</dbReference>
<comment type="cofactor">
    <cofactor evidence="1">
        <name>Zn(2+)</name>
        <dbReference type="ChEBI" id="CHEBI:29105"/>
    </cofactor>
</comment>
<dbReference type="GO" id="GO:0046872">
    <property type="term" value="F:metal ion binding"/>
    <property type="evidence" value="ECO:0007669"/>
    <property type="project" value="UniProtKB-KW"/>
</dbReference>
<comment type="subcellular location">
    <subcellularLocation>
        <location evidence="2">Membrane</location>
        <topology evidence="2">Multi-pass membrane protein</topology>
    </subcellularLocation>
</comment>
<feature type="transmembrane region" description="Helical" evidence="12">
    <location>
        <begin position="14"/>
        <end position="40"/>
    </location>
</feature>
<feature type="domain" description="Peptidase M50" evidence="13">
    <location>
        <begin position="35"/>
        <end position="103"/>
    </location>
</feature>
<dbReference type="Proteomes" id="UP000654670">
    <property type="component" value="Unassembled WGS sequence"/>
</dbReference>
<evidence type="ECO:0000259" key="13">
    <source>
        <dbReference type="Pfam" id="PF02163"/>
    </source>
</evidence>
<evidence type="ECO:0000313" key="15">
    <source>
        <dbReference type="Proteomes" id="UP000654670"/>
    </source>
</evidence>
<dbReference type="Pfam" id="PF02163">
    <property type="entry name" value="Peptidase_M50"/>
    <property type="match status" value="1"/>
</dbReference>
<evidence type="ECO:0000256" key="3">
    <source>
        <dbReference type="ARBA" id="ARBA00007931"/>
    </source>
</evidence>
<evidence type="ECO:0000256" key="6">
    <source>
        <dbReference type="ARBA" id="ARBA00022723"/>
    </source>
</evidence>
<dbReference type="PANTHER" id="PTHR39188">
    <property type="entry name" value="MEMBRANE-ASSOCIATED ZINC METALLOPROTEASE M50B"/>
    <property type="match status" value="1"/>
</dbReference>
<protein>
    <submittedName>
        <fullName evidence="14">Stage IV sporulation protein FB</fullName>
    </submittedName>
</protein>
<evidence type="ECO:0000256" key="2">
    <source>
        <dbReference type="ARBA" id="ARBA00004141"/>
    </source>
</evidence>
<evidence type="ECO:0000256" key="8">
    <source>
        <dbReference type="ARBA" id="ARBA00022833"/>
    </source>
</evidence>
<evidence type="ECO:0000256" key="5">
    <source>
        <dbReference type="ARBA" id="ARBA00022692"/>
    </source>
</evidence>
<reference evidence="14" key="1">
    <citation type="journal article" date="2014" name="Int. J. Syst. Evol. Microbiol.">
        <title>Complete genome sequence of Corynebacterium casei LMG S-19264T (=DSM 44701T), isolated from a smear-ripened cheese.</title>
        <authorList>
            <consortium name="US DOE Joint Genome Institute (JGI-PGF)"/>
            <person name="Walter F."/>
            <person name="Albersmeier A."/>
            <person name="Kalinowski J."/>
            <person name="Ruckert C."/>
        </authorList>
    </citation>
    <scope>NUCLEOTIDE SEQUENCE</scope>
    <source>
        <strain evidence="14">JCM 15325</strain>
    </source>
</reference>
<keyword evidence="6" id="KW-0479">Metal-binding</keyword>
<dbReference type="AlphaFoldDB" id="A0A917VYW5"/>
<evidence type="ECO:0000256" key="1">
    <source>
        <dbReference type="ARBA" id="ARBA00001947"/>
    </source>
</evidence>
<reference evidence="14" key="2">
    <citation type="submission" date="2020-09" db="EMBL/GenBank/DDBJ databases">
        <authorList>
            <person name="Sun Q."/>
            <person name="Ohkuma M."/>
        </authorList>
    </citation>
    <scope>NUCLEOTIDE SEQUENCE</scope>
    <source>
        <strain evidence="14">JCM 15325</strain>
    </source>
</reference>
<evidence type="ECO:0000256" key="9">
    <source>
        <dbReference type="ARBA" id="ARBA00022989"/>
    </source>
</evidence>
<evidence type="ECO:0000313" key="14">
    <source>
        <dbReference type="EMBL" id="GGL41174.1"/>
    </source>
</evidence>
<feature type="transmembrane region" description="Helical" evidence="12">
    <location>
        <begin position="180"/>
        <end position="196"/>
    </location>
</feature>
<name>A0A917VYW5_9BACL</name>
<organism evidence="14 15">
    <name type="scientific">Sporolactobacillus putidus</name>
    <dbReference type="NCBI Taxonomy" id="492735"/>
    <lineage>
        <taxon>Bacteria</taxon>
        <taxon>Bacillati</taxon>
        <taxon>Bacillota</taxon>
        <taxon>Bacilli</taxon>
        <taxon>Bacillales</taxon>
        <taxon>Sporolactobacillaceae</taxon>
        <taxon>Sporolactobacillus</taxon>
    </lineage>
</organism>
<keyword evidence="7" id="KW-0378">Hydrolase</keyword>
<evidence type="ECO:0000256" key="7">
    <source>
        <dbReference type="ARBA" id="ARBA00022801"/>
    </source>
</evidence>
<comment type="caution">
    <text evidence="14">The sequence shown here is derived from an EMBL/GenBank/DDBJ whole genome shotgun (WGS) entry which is preliminary data.</text>
</comment>
<evidence type="ECO:0000256" key="10">
    <source>
        <dbReference type="ARBA" id="ARBA00023049"/>
    </source>
</evidence>
<keyword evidence="11 12" id="KW-0472">Membrane</keyword>
<evidence type="ECO:0000256" key="11">
    <source>
        <dbReference type="ARBA" id="ARBA00023136"/>
    </source>
</evidence>
<dbReference type="GO" id="GO:0008237">
    <property type="term" value="F:metallopeptidase activity"/>
    <property type="evidence" value="ECO:0007669"/>
    <property type="project" value="UniProtKB-KW"/>
</dbReference>
<accession>A0A917VYW5</accession>
<keyword evidence="5 12" id="KW-0812">Transmembrane</keyword>
<proteinExistence type="inferred from homology"/>
<dbReference type="InterPro" id="IPR008915">
    <property type="entry name" value="Peptidase_M50"/>
</dbReference>
<dbReference type="RefSeq" id="WP_188800808.1">
    <property type="nucleotide sequence ID" value="NZ_BMOK01000001.1"/>
</dbReference>
<keyword evidence="10" id="KW-0482">Metalloprotease</keyword>
<evidence type="ECO:0000256" key="4">
    <source>
        <dbReference type="ARBA" id="ARBA00022670"/>
    </source>
</evidence>
<keyword evidence="15" id="KW-1185">Reference proteome</keyword>
<keyword evidence="9 12" id="KW-1133">Transmembrane helix</keyword>
<sequence>MINFLISKIRIHPLLWLVIAAGIVTGHFWETAIAFIIVLIHECGHAAAALYFGWNVTSIELLPFGGVAKIDEEEEHSFRQECLVVLAGPLQHVWLPLLSPVLSVLPFWDGTMHQLFINQNNALLLFNMLPIWPLDGGRLLHLFLQKNYPFKSAYEKVLLLSLTALMLFSLITLYFLPFSANLWIVILFILLSLYKERRALSFRFLRFLLAISRRKKPCPKIRNLIVQPDTPILSVFSKFYRNAEHRIKIEGNARKTIDGRALASAYFSGRAAGTTVDEYVSD</sequence>
<keyword evidence="4" id="KW-0645">Protease</keyword>
<dbReference type="PANTHER" id="PTHR39188:SF3">
    <property type="entry name" value="STAGE IV SPORULATION PROTEIN FB"/>
    <property type="match status" value="1"/>
</dbReference>
<evidence type="ECO:0000256" key="12">
    <source>
        <dbReference type="SAM" id="Phobius"/>
    </source>
</evidence>
<gene>
    <name evidence="14" type="ORF">GCM10007968_01350</name>
</gene>
<dbReference type="GO" id="GO:0006508">
    <property type="term" value="P:proteolysis"/>
    <property type="evidence" value="ECO:0007669"/>
    <property type="project" value="UniProtKB-KW"/>
</dbReference>
<comment type="similarity">
    <text evidence="3">Belongs to the peptidase M50B family.</text>
</comment>
<keyword evidence="8" id="KW-0862">Zinc</keyword>